<dbReference type="RefSeq" id="WP_183307008.1">
    <property type="nucleotide sequence ID" value="NZ_JACIEP010000006.1"/>
</dbReference>
<evidence type="ECO:0000256" key="2">
    <source>
        <dbReference type="ARBA" id="ARBA00022803"/>
    </source>
</evidence>
<dbReference type="EMBL" id="JACIEP010000006">
    <property type="protein sequence ID" value="MBB4036093.1"/>
    <property type="molecule type" value="Genomic_DNA"/>
</dbReference>
<gene>
    <name evidence="5" type="ORF">GGR21_001994</name>
</gene>
<keyword evidence="2 3" id="KW-0802">TPR repeat</keyword>
<sequence length="265" mass="30654">MRYIYILLLPLLFTSCSAQIAGYGMVAVIGLFVLMFILFALMFYLIARRKKQGEKSLVKFNNDVYIALNQLSTPQQKVNMLNNLIERINNDEKYKKDTEWRDKVLLKTYSHLATVYYQMGDEMQTLQASSRIIELDPNDGMAYYNRGSIYSNMGMLDKALADLNRTTELLPDYASAYNNRGLVHEKMEHYDEAINDFNRAIELEDSPIAYYNRGNTYYEQGDYKNALEDYHNALTGVDDINQANLRSEIEASIKITEEKNKETPS</sequence>
<dbReference type="AlphaFoldDB" id="A0A840CW91"/>
<dbReference type="PROSITE" id="PS51257">
    <property type="entry name" value="PROKAR_LIPOPROTEIN"/>
    <property type="match status" value="1"/>
</dbReference>
<dbReference type="SMART" id="SM00028">
    <property type="entry name" value="TPR"/>
    <property type="match status" value="4"/>
</dbReference>
<keyword evidence="6" id="KW-1185">Reference proteome</keyword>
<dbReference type="Gene3D" id="1.25.40.10">
    <property type="entry name" value="Tetratricopeptide repeat domain"/>
    <property type="match status" value="3"/>
</dbReference>
<evidence type="ECO:0000256" key="1">
    <source>
        <dbReference type="ARBA" id="ARBA00022737"/>
    </source>
</evidence>
<dbReference type="Pfam" id="PF13431">
    <property type="entry name" value="TPR_17"/>
    <property type="match status" value="1"/>
</dbReference>
<dbReference type="PANTHER" id="PTHR44858">
    <property type="entry name" value="TETRATRICOPEPTIDE REPEAT PROTEIN 6"/>
    <property type="match status" value="1"/>
</dbReference>
<keyword evidence="4" id="KW-0472">Membrane</keyword>
<dbReference type="PROSITE" id="PS50293">
    <property type="entry name" value="TPR_REGION"/>
    <property type="match status" value="2"/>
</dbReference>
<proteinExistence type="predicted"/>
<dbReference type="Proteomes" id="UP000555103">
    <property type="component" value="Unassembled WGS sequence"/>
</dbReference>
<evidence type="ECO:0000256" key="3">
    <source>
        <dbReference type="PROSITE-ProRule" id="PRU00339"/>
    </source>
</evidence>
<protein>
    <submittedName>
        <fullName evidence="5">Tetratricopeptide (TPR) repeat protein</fullName>
    </submittedName>
</protein>
<keyword evidence="1" id="KW-0677">Repeat</keyword>
<evidence type="ECO:0000256" key="4">
    <source>
        <dbReference type="SAM" id="Phobius"/>
    </source>
</evidence>
<dbReference type="Pfam" id="PF00515">
    <property type="entry name" value="TPR_1"/>
    <property type="match status" value="2"/>
</dbReference>
<evidence type="ECO:0000313" key="6">
    <source>
        <dbReference type="Proteomes" id="UP000555103"/>
    </source>
</evidence>
<dbReference type="InterPro" id="IPR011990">
    <property type="entry name" value="TPR-like_helical_dom_sf"/>
</dbReference>
<dbReference type="SUPFAM" id="SSF48452">
    <property type="entry name" value="TPR-like"/>
    <property type="match status" value="1"/>
</dbReference>
<reference evidence="5 6" key="1">
    <citation type="submission" date="2020-08" db="EMBL/GenBank/DDBJ databases">
        <title>Genomic Encyclopedia of Type Strains, Phase IV (KMG-IV): sequencing the most valuable type-strain genomes for metagenomic binning, comparative biology and taxonomic classification.</title>
        <authorList>
            <person name="Goeker M."/>
        </authorList>
    </citation>
    <scope>NUCLEOTIDE SEQUENCE [LARGE SCALE GENOMIC DNA]</scope>
    <source>
        <strain evidence="5 6">DSM 104969</strain>
    </source>
</reference>
<feature type="transmembrane region" description="Helical" evidence="4">
    <location>
        <begin position="28"/>
        <end position="47"/>
    </location>
</feature>
<organism evidence="5 6">
    <name type="scientific">Dysgonomonas hofstadii</name>
    <dbReference type="NCBI Taxonomy" id="637886"/>
    <lineage>
        <taxon>Bacteria</taxon>
        <taxon>Pseudomonadati</taxon>
        <taxon>Bacteroidota</taxon>
        <taxon>Bacteroidia</taxon>
        <taxon>Bacteroidales</taxon>
        <taxon>Dysgonomonadaceae</taxon>
        <taxon>Dysgonomonas</taxon>
    </lineage>
</organism>
<evidence type="ECO:0000313" key="5">
    <source>
        <dbReference type="EMBL" id="MBB4036093.1"/>
    </source>
</evidence>
<keyword evidence="4" id="KW-1133">Transmembrane helix</keyword>
<name>A0A840CW91_9BACT</name>
<feature type="repeat" description="TPR" evidence="3">
    <location>
        <begin position="174"/>
        <end position="207"/>
    </location>
</feature>
<keyword evidence="4" id="KW-0812">Transmembrane</keyword>
<dbReference type="InterPro" id="IPR050498">
    <property type="entry name" value="Ycf3"/>
</dbReference>
<dbReference type="PANTHER" id="PTHR44858:SF1">
    <property type="entry name" value="UDP-N-ACETYLGLUCOSAMINE--PEPTIDE N-ACETYLGLUCOSAMINYLTRANSFERASE SPINDLY-RELATED"/>
    <property type="match status" value="1"/>
</dbReference>
<comment type="caution">
    <text evidence="5">The sequence shown here is derived from an EMBL/GenBank/DDBJ whole genome shotgun (WGS) entry which is preliminary data.</text>
</comment>
<dbReference type="PROSITE" id="PS50005">
    <property type="entry name" value="TPR"/>
    <property type="match status" value="3"/>
</dbReference>
<dbReference type="InterPro" id="IPR019734">
    <property type="entry name" value="TPR_rpt"/>
</dbReference>
<feature type="repeat" description="TPR" evidence="3">
    <location>
        <begin position="106"/>
        <end position="139"/>
    </location>
</feature>
<accession>A0A840CW91</accession>
<feature type="repeat" description="TPR" evidence="3">
    <location>
        <begin position="140"/>
        <end position="173"/>
    </location>
</feature>